<keyword evidence="3" id="KW-1185">Reference proteome</keyword>
<dbReference type="EMBL" id="CP015922">
    <property type="protein sequence ID" value="ANI99098.1"/>
    <property type="molecule type" value="Genomic_DNA"/>
</dbReference>
<sequence length="236" mass="27272">MIIFEEDSYEKIRRNLVVALTLIFIWAFTGIHVVEYLASLLPSSSSPIEIPPWKIKLIATGILLYLLARYFYAPESIAKRSEISARYREIQKELLNAAVMKRRYFDGPHEDYSLLDGNGISFSPSNPKFDFHQEVELSEDMGGITNTNWSYRAQYEVMSPNGCPEGGYITAQWSAWKSLQILLNTLLRYSIFSPVGVNYRFPCWAPLLVITFLWHKELLSSFPMSYLTTYLKFFST</sequence>
<dbReference type="KEGG" id="pwu:A8O14_02710"/>
<keyword evidence="1" id="KW-0472">Membrane</keyword>
<reference evidence="3" key="1">
    <citation type="submission" date="2016-05" db="EMBL/GenBank/DDBJ databases">
        <title>Polynucleobacter sp. QLW-P1FAT50C-4 genome.</title>
        <authorList>
            <person name="Hahn M.W."/>
        </authorList>
    </citation>
    <scope>NUCLEOTIDE SEQUENCE [LARGE SCALE GENOMIC DNA]</scope>
    <source>
        <strain evidence="3">QLW-P1FAT50C-4</strain>
    </source>
</reference>
<keyword evidence="1" id="KW-0812">Transmembrane</keyword>
<dbReference type="Proteomes" id="UP000078463">
    <property type="component" value="Chromosome"/>
</dbReference>
<protein>
    <submittedName>
        <fullName evidence="2">Uncharacterized protein</fullName>
    </submittedName>
</protein>
<accession>A0A191UDG7</accession>
<evidence type="ECO:0000313" key="2">
    <source>
        <dbReference type="EMBL" id="ANI99098.1"/>
    </source>
</evidence>
<feature type="transmembrane region" description="Helical" evidence="1">
    <location>
        <begin position="53"/>
        <end position="72"/>
    </location>
</feature>
<proteinExistence type="predicted"/>
<keyword evidence="1" id="KW-1133">Transmembrane helix</keyword>
<dbReference type="RefSeq" id="WP_068948103.1">
    <property type="nucleotide sequence ID" value="NZ_CP015922.1"/>
</dbReference>
<evidence type="ECO:0000256" key="1">
    <source>
        <dbReference type="SAM" id="Phobius"/>
    </source>
</evidence>
<evidence type="ECO:0000313" key="3">
    <source>
        <dbReference type="Proteomes" id="UP000078463"/>
    </source>
</evidence>
<feature type="transmembrane region" description="Helical" evidence="1">
    <location>
        <begin position="12"/>
        <end position="33"/>
    </location>
</feature>
<dbReference type="AlphaFoldDB" id="A0A191UDG7"/>
<organism evidence="2 3">
    <name type="scientific">Polynucleobacter wuianus</name>
    <dbReference type="NCBI Taxonomy" id="1743168"/>
    <lineage>
        <taxon>Bacteria</taxon>
        <taxon>Pseudomonadati</taxon>
        <taxon>Pseudomonadota</taxon>
        <taxon>Betaproteobacteria</taxon>
        <taxon>Burkholderiales</taxon>
        <taxon>Burkholderiaceae</taxon>
        <taxon>Polynucleobacter</taxon>
    </lineage>
</organism>
<gene>
    <name evidence="2" type="ORF">A8O14_02710</name>
</gene>
<name>A0A191UDG7_9BURK</name>